<dbReference type="Pfam" id="PF01575">
    <property type="entry name" value="MaoC_dehydratas"/>
    <property type="match status" value="1"/>
</dbReference>
<dbReference type="EMBL" id="JAEQNA010000005">
    <property type="protein sequence ID" value="MBL0421469.1"/>
    <property type="molecule type" value="Genomic_DNA"/>
</dbReference>
<feature type="domain" description="MaoC-like" evidence="1">
    <location>
        <begin position="14"/>
        <end position="114"/>
    </location>
</feature>
<accession>A0A936ZVS6</accession>
<dbReference type="RefSeq" id="WP_201684550.1">
    <property type="nucleotide sequence ID" value="NZ_JAEQNA010000005.1"/>
</dbReference>
<evidence type="ECO:0000313" key="3">
    <source>
        <dbReference type="Proteomes" id="UP000613011"/>
    </source>
</evidence>
<dbReference type="InterPro" id="IPR029069">
    <property type="entry name" value="HotDog_dom_sf"/>
</dbReference>
<dbReference type="Gene3D" id="3.10.129.10">
    <property type="entry name" value="Hotdog Thioesterase"/>
    <property type="match status" value="1"/>
</dbReference>
<evidence type="ECO:0000313" key="2">
    <source>
        <dbReference type="EMBL" id="MBL0421469.1"/>
    </source>
</evidence>
<dbReference type="SUPFAM" id="SSF54637">
    <property type="entry name" value="Thioesterase/thiol ester dehydrase-isomerase"/>
    <property type="match status" value="1"/>
</dbReference>
<dbReference type="Proteomes" id="UP000613011">
    <property type="component" value="Unassembled WGS sequence"/>
</dbReference>
<evidence type="ECO:0000259" key="1">
    <source>
        <dbReference type="Pfam" id="PF01575"/>
    </source>
</evidence>
<dbReference type="CDD" id="cd03450">
    <property type="entry name" value="NodN"/>
    <property type="match status" value="1"/>
</dbReference>
<proteinExistence type="predicted"/>
<reference evidence="2" key="1">
    <citation type="submission" date="2021-01" db="EMBL/GenBank/DDBJ databases">
        <title>Ramlibacter sp. strain AW1 16S ribosomal RNA gene Genome sequencing and assembly.</title>
        <authorList>
            <person name="Kang M."/>
        </authorList>
    </citation>
    <scope>NUCLEOTIDE SEQUENCE</scope>
    <source>
        <strain evidence="2">AW1</strain>
    </source>
</reference>
<dbReference type="AlphaFoldDB" id="A0A936ZVS6"/>
<protein>
    <submittedName>
        <fullName evidence="2">MaoC family dehydratase</fullName>
    </submittedName>
</protein>
<gene>
    <name evidence="2" type="ORF">JI739_14015</name>
</gene>
<dbReference type="PANTHER" id="PTHR42993">
    <property type="entry name" value="MAOC-LIKE DEHYDRATASE DOMAIN-CONTAINING PROTEIN"/>
    <property type="match status" value="1"/>
</dbReference>
<keyword evidence="3" id="KW-1185">Reference proteome</keyword>
<organism evidence="2 3">
    <name type="scientific">Ramlibacter aurantiacus</name>
    <dbReference type="NCBI Taxonomy" id="2801330"/>
    <lineage>
        <taxon>Bacteria</taxon>
        <taxon>Pseudomonadati</taxon>
        <taxon>Pseudomonadota</taxon>
        <taxon>Betaproteobacteria</taxon>
        <taxon>Burkholderiales</taxon>
        <taxon>Comamonadaceae</taxon>
        <taxon>Ramlibacter</taxon>
    </lineage>
</organism>
<dbReference type="InterPro" id="IPR002539">
    <property type="entry name" value="MaoC-like_dom"/>
</dbReference>
<dbReference type="InterPro" id="IPR039375">
    <property type="entry name" value="NodN-like"/>
</dbReference>
<dbReference type="PANTHER" id="PTHR42993:SF1">
    <property type="entry name" value="MAOC-LIKE DEHYDRATASE DOMAIN-CONTAINING PROTEIN"/>
    <property type="match status" value="1"/>
</dbReference>
<sequence length="152" mass="16785">MVRVEHFAELAPWVGQELGVSGWVRIEQPTIDAFGTLTGDQHWIHLDPARARAEGPFGGTIAHGFLTLSLLTGLLKQCFDVTAAKRWVNYGLDRVRFTTPVKPGDRIRLRLVLASFEMREDGGARLACQCTMEIEGGERPALAATFGMLGYE</sequence>
<comment type="caution">
    <text evidence="2">The sequence shown here is derived from an EMBL/GenBank/DDBJ whole genome shotgun (WGS) entry which is preliminary data.</text>
</comment>
<name>A0A936ZVS6_9BURK</name>